<evidence type="ECO:0000313" key="3">
    <source>
        <dbReference type="Proteomes" id="UP000010866"/>
    </source>
</evidence>
<dbReference type="Proteomes" id="UP000010866">
    <property type="component" value="Chromosome"/>
</dbReference>
<proteinExistence type="predicted"/>
<evidence type="ECO:0000256" key="1">
    <source>
        <dbReference type="SAM" id="MobiDB-lite"/>
    </source>
</evidence>
<sequence length="79" mass="8897">MRLRCTIGSMHILSRRTVYNRGDEFEMEATKAASLISSGYAVTVEEIAVEPVKEPEAEPVEGHIETTKPTPKRSRSHKR</sequence>
<name>L0KZD2_METHD</name>
<dbReference type="EMBL" id="CP003362">
    <property type="protein sequence ID" value="AGB49453.1"/>
    <property type="molecule type" value="Genomic_DNA"/>
</dbReference>
<organism evidence="2 3">
    <name type="scientific">Methanomethylovorans hollandica (strain DSM 15978 / NBRC 107637 / DMS1)</name>
    <dbReference type="NCBI Taxonomy" id="867904"/>
    <lineage>
        <taxon>Archaea</taxon>
        <taxon>Methanobacteriati</taxon>
        <taxon>Methanobacteriota</taxon>
        <taxon>Stenosarchaea group</taxon>
        <taxon>Methanomicrobia</taxon>
        <taxon>Methanosarcinales</taxon>
        <taxon>Methanosarcinaceae</taxon>
        <taxon>Methanomethylovorans</taxon>
    </lineage>
</organism>
<dbReference type="AlphaFoldDB" id="L0KZD2"/>
<feature type="compositionally biased region" description="Basic and acidic residues" evidence="1">
    <location>
        <begin position="52"/>
        <end position="66"/>
    </location>
</feature>
<feature type="region of interest" description="Disordered" evidence="1">
    <location>
        <begin position="52"/>
        <end position="79"/>
    </location>
</feature>
<accession>L0KZD2</accession>
<dbReference type="HOGENOM" id="CLU_2597728_0_0_2"/>
<feature type="compositionally biased region" description="Basic residues" evidence="1">
    <location>
        <begin position="70"/>
        <end position="79"/>
    </location>
</feature>
<dbReference type="STRING" id="867904.Metho_1223"/>
<keyword evidence="3" id="KW-1185">Reference proteome</keyword>
<protein>
    <submittedName>
        <fullName evidence="2">Uncharacterized protein</fullName>
    </submittedName>
</protein>
<gene>
    <name evidence="2" type="ordered locus">Metho_1223</name>
</gene>
<evidence type="ECO:0000313" key="2">
    <source>
        <dbReference type="EMBL" id="AGB49453.1"/>
    </source>
</evidence>
<dbReference type="KEGG" id="mhz:Metho_1223"/>
<reference evidence="3" key="1">
    <citation type="submission" date="2012-02" db="EMBL/GenBank/DDBJ databases">
        <title>Complete sequence of chromosome of Methanomethylovorans hollandica DSM 15978.</title>
        <authorList>
            <person name="Lucas S."/>
            <person name="Copeland A."/>
            <person name="Lapidus A."/>
            <person name="Glavina del Rio T."/>
            <person name="Dalin E."/>
            <person name="Tice H."/>
            <person name="Bruce D."/>
            <person name="Goodwin L."/>
            <person name="Pitluck S."/>
            <person name="Peters L."/>
            <person name="Mikhailova N."/>
            <person name="Held B."/>
            <person name="Kyrpides N."/>
            <person name="Mavromatis K."/>
            <person name="Ivanova N."/>
            <person name="Brettin T."/>
            <person name="Detter J.C."/>
            <person name="Han C."/>
            <person name="Larimer F."/>
            <person name="Land M."/>
            <person name="Hauser L."/>
            <person name="Markowitz V."/>
            <person name="Cheng J.-F."/>
            <person name="Hugenholtz P."/>
            <person name="Woyke T."/>
            <person name="Wu D."/>
            <person name="Spring S."/>
            <person name="Schroeder M."/>
            <person name="Brambilla E."/>
            <person name="Klenk H.-P."/>
            <person name="Eisen J.A."/>
        </authorList>
    </citation>
    <scope>NUCLEOTIDE SEQUENCE [LARGE SCALE GENOMIC DNA]</scope>
    <source>
        <strain evidence="3">DSM 15978 / NBRC 107637 / DMS1</strain>
    </source>
</reference>